<evidence type="ECO:0000313" key="1">
    <source>
        <dbReference type="EMBL" id="MTS51473.1"/>
    </source>
</evidence>
<organism evidence="1 2">
    <name type="scientific">Ruthenibacterium lactatiformans</name>
    <dbReference type="NCBI Taxonomy" id="1550024"/>
    <lineage>
        <taxon>Bacteria</taxon>
        <taxon>Bacillati</taxon>
        <taxon>Bacillota</taxon>
        <taxon>Clostridia</taxon>
        <taxon>Eubacteriales</taxon>
        <taxon>Oscillospiraceae</taxon>
        <taxon>Ruthenibacterium</taxon>
    </lineage>
</organism>
<name>A0A6I3QBM7_9FIRM</name>
<sequence length="516" mass="59474">MMGVSLTGEHEKKNWKYAAAVLLGAVLILLFALWFNRERGFYGPAYADDFRLWSNCMERTFFEMVCTARPITNAASWLLFHLCGTDYILYDWVLRSLLVAIAVQAYYVAMRISKSVLLGIGVGICTVVTQFSDYIRTQAFGLMEGLSHLFAVFVLYELFCVLNETDFSWKNWIGAGIFTLLAILTHERYMLLVASFVFVFLLRFWESGHPCFRMLVVPGVVLGLGVGWRLLQMGSSFLSAQGSDVRDTFDWAGFFERVWTAILYLLGVNTGEHWFCWTNWEQMPLVAQNLSCITLLTALLLVVLGSVLAFATQKGCTKHIVCNILFLVLYIGALIAISSSATRVELRWLYVPYVVALVLIVYVLREGISGSFEKIKNWGVQLVVGVLFVFYLAPYLSLQTYYAESYWQNYYYMEWSDSRYVYTRLIENQTEKDIWSKEDIWLVDRRLKDALPEEYLVVYDSNLKDGVPRLHLVRSSSEIPEAVDEQNSLVVYWQKRHCEHNFRLQPTQNGKERSLL</sequence>
<dbReference type="Proteomes" id="UP000449193">
    <property type="component" value="Unassembled WGS sequence"/>
</dbReference>
<comment type="caution">
    <text evidence="1">The sequence shown here is derived from an EMBL/GenBank/DDBJ whole genome shotgun (WGS) entry which is preliminary data.</text>
</comment>
<evidence type="ECO:0008006" key="3">
    <source>
        <dbReference type="Google" id="ProtNLM"/>
    </source>
</evidence>
<reference evidence="1 2" key="1">
    <citation type="journal article" date="2019" name="Nat. Med.">
        <title>A library of human gut bacterial isolates paired with longitudinal multiomics data enables mechanistic microbiome research.</title>
        <authorList>
            <person name="Poyet M."/>
            <person name="Groussin M."/>
            <person name="Gibbons S.M."/>
            <person name="Avila-Pacheco J."/>
            <person name="Jiang X."/>
            <person name="Kearney S.M."/>
            <person name="Perrotta A.R."/>
            <person name="Berdy B."/>
            <person name="Zhao S."/>
            <person name="Lieberman T.D."/>
            <person name="Swanson P.K."/>
            <person name="Smith M."/>
            <person name="Roesemann S."/>
            <person name="Alexander J.E."/>
            <person name="Rich S.A."/>
            <person name="Livny J."/>
            <person name="Vlamakis H."/>
            <person name="Clish C."/>
            <person name="Bullock K."/>
            <person name="Deik A."/>
            <person name="Scott J."/>
            <person name="Pierce K.A."/>
            <person name="Xavier R.J."/>
            <person name="Alm E.J."/>
        </authorList>
    </citation>
    <scope>NUCLEOTIDE SEQUENCE [LARGE SCALE GENOMIC DNA]</scope>
    <source>
        <strain evidence="1 2">BIOML-A7</strain>
    </source>
</reference>
<dbReference type="EMBL" id="WMZR01000008">
    <property type="protein sequence ID" value="MTS51473.1"/>
    <property type="molecule type" value="Genomic_DNA"/>
</dbReference>
<gene>
    <name evidence="1" type="ORF">GMD52_07950</name>
</gene>
<dbReference type="RefSeq" id="WP_155201514.1">
    <property type="nucleotide sequence ID" value="NZ_WMZL01000015.1"/>
</dbReference>
<protein>
    <recommendedName>
        <fullName evidence="3">Glycosyltransferase RgtA/B/C/D-like domain-containing protein</fullName>
    </recommendedName>
</protein>
<evidence type="ECO:0000313" key="2">
    <source>
        <dbReference type="Proteomes" id="UP000449193"/>
    </source>
</evidence>
<dbReference type="AlphaFoldDB" id="A0A6I3QBM7"/>
<accession>A0A6I3QBM7</accession>
<proteinExistence type="predicted"/>